<dbReference type="Proteomes" id="UP001154240">
    <property type="component" value="Unassembled WGS sequence"/>
</dbReference>
<dbReference type="PANTHER" id="PTHR30349:SF82">
    <property type="entry name" value="INTEGRASE_RECOMBINASE YOEC-RELATED"/>
    <property type="match status" value="1"/>
</dbReference>
<dbReference type="GO" id="GO:0006310">
    <property type="term" value="P:DNA recombination"/>
    <property type="evidence" value="ECO:0007669"/>
    <property type="project" value="UniProtKB-KW"/>
</dbReference>
<keyword evidence="1" id="KW-0233">DNA recombination</keyword>
<accession>A0A9X4MES7</accession>
<name>A0A9X4MES7_9BACT</name>
<reference evidence="3" key="2">
    <citation type="submission" date="2022-10" db="EMBL/GenBank/DDBJ databases">
        <authorList>
            <person name="Aronson H.S."/>
        </authorList>
    </citation>
    <scope>NUCLEOTIDE SEQUENCE</scope>
    <source>
        <strain evidence="3">RS19-109</strain>
    </source>
</reference>
<dbReference type="InterPro" id="IPR011010">
    <property type="entry name" value="DNA_brk_join_enz"/>
</dbReference>
<dbReference type="InterPro" id="IPR002104">
    <property type="entry name" value="Integrase_catalytic"/>
</dbReference>
<dbReference type="EMBL" id="JAPHEH010000001">
    <property type="protein sequence ID" value="MDG4475377.1"/>
    <property type="molecule type" value="Genomic_DNA"/>
</dbReference>
<dbReference type="Gene3D" id="1.10.443.10">
    <property type="entry name" value="Intergrase catalytic core"/>
    <property type="match status" value="1"/>
</dbReference>
<proteinExistence type="predicted"/>
<dbReference type="RefSeq" id="WP_307632350.1">
    <property type="nucleotide sequence ID" value="NZ_JAPHEH010000001.1"/>
</dbReference>
<dbReference type="GO" id="GO:0015074">
    <property type="term" value="P:DNA integration"/>
    <property type="evidence" value="ECO:0007669"/>
    <property type="project" value="InterPro"/>
</dbReference>
<dbReference type="SUPFAM" id="SSF56349">
    <property type="entry name" value="DNA breaking-rejoining enzymes"/>
    <property type="match status" value="1"/>
</dbReference>
<keyword evidence="4" id="KW-1185">Reference proteome</keyword>
<dbReference type="InterPro" id="IPR013762">
    <property type="entry name" value="Integrase-like_cat_sf"/>
</dbReference>
<evidence type="ECO:0000259" key="2">
    <source>
        <dbReference type="PROSITE" id="PS51898"/>
    </source>
</evidence>
<organism evidence="3 4">
    <name type="scientific">Thiovibrio frasassiensis</name>
    <dbReference type="NCBI Taxonomy" id="2984131"/>
    <lineage>
        <taxon>Bacteria</taxon>
        <taxon>Pseudomonadati</taxon>
        <taxon>Thermodesulfobacteriota</taxon>
        <taxon>Desulfobulbia</taxon>
        <taxon>Desulfobulbales</taxon>
        <taxon>Thiovibrionaceae</taxon>
        <taxon>Thiovibrio</taxon>
    </lineage>
</organism>
<comment type="caution">
    <text evidence="3">The sequence shown here is derived from an EMBL/GenBank/DDBJ whole genome shotgun (WGS) entry which is preliminary data.</text>
</comment>
<dbReference type="AlphaFoldDB" id="A0A9X4MES7"/>
<evidence type="ECO:0000313" key="3">
    <source>
        <dbReference type="EMBL" id="MDG4475377.1"/>
    </source>
</evidence>
<dbReference type="PANTHER" id="PTHR30349">
    <property type="entry name" value="PHAGE INTEGRASE-RELATED"/>
    <property type="match status" value="1"/>
</dbReference>
<dbReference type="GO" id="GO:0003677">
    <property type="term" value="F:DNA binding"/>
    <property type="evidence" value="ECO:0007669"/>
    <property type="project" value="InterPro"/>
</dbReference>
<evidence type="ECO:0000256" key="1">
    <source>
        <dbReference type="ARBA" id="ARBA00023172"/>
    </source>
</evidence>
<reference evidence="3" key="1">
    <citation type="journal article" date="2022" name="bioRxiv">
        <title>Thiovibrio frasassiensisgen. nov., sp. nov., an autotrophic, elemental sulfur disproportionating bacterium isolated from sulfidic karst sediment, and proposal of Thiovibrionaceae fam. nov.</title>
        <authorList>
            <person name="Aronson H."/>
            <person name="Thomas C."/>
            <person name="Bhattacharyya M."/>
            <person name="Eckstein S."/>
            <person name="Jensen S."/>
            <person name="Barco R."/>
            <person name="Macalady J."/>
            <person name="Amend J."/>
        </authorList>
    </citation>
    <scope>NUCLEOTIDE SEQUENCE</scope>
    <source>
        <strain evidence="3">RS19-109</strain>
    </source>
</reference>
<evidence type="ECO:0000313" key="4">
    <source>
        <dbReference type="Proteomes" id="UP001154240"/>
    </source>
</evidence>
<dbReference type="Pfam" id="PF00589">
    <property type="entry name" value="Phage_integrase"/>
    <property type="match status" value="1"/>
</dbReference>
<feature type="domain" description="Tyr recombinase" evidence="2">
    <location>
        <begin position="14"/>
        <end position="195"/>
    </location>
</feature>
<protein>
    <submittedName>
        <fullName evidence="3">Tyrosine-type recombinase/integrase</fullName>
    </submittedName>
</protein>
<gene>
    <name evidence="3" type="ORF">OLX77_04280</name>
</gene>
<dbReference type="InterPro" id="IPR050090">
    <property type="entry name" value="Tyrosine_recombinase_XerCD"/>
</dbReference>
<dbReference type="PROSITE" id="PS51898">
    <property type="entry name" value="TYR_RECOMBINASE"/>
    <property type="match status" value="1"/>
</dbReference>
<sequence length="198" mass="22956">MPKSLKLRTGKTLAVEPIQSREHVAQIKRMLKAKSDPRDYALFIFGINTALRACDLRRLTVNDVQHLKLGDPWTFRERKTGKIRKFVMNRDMFDAKVRLLKSRPDFTAASPLFIGYQGRPLCGKYINLLVQEWCRAVGITYRVGGHTPRKTFGYQKRVYENVDFAVLHEIYGHSSIYILKRYLCVTDAEVLNIHTEPI</sequence>